<reference evidence="1" key="2">
    <citation type="journal article" date="2021" name="PeerJ">
        <title>Extensive microbial diversity within the chicken gut microbiome revealed by metagenomics and culture.</title>
        <authorList>
            <person name="Gilroy R."/>
            <person name="Ravi A."/>
            <person name="Getino M."/>
            <person name="Pursley I."/>
            <person name="Horton D.L."/>
            <person name="Alikhan N.F."/>
            <person name="Baker D."/>
            <person name="Gharbi K."/>
            <person name="Hall N."/>
            <person name="Watson M."/>
            <person name="Adriaenssens E.M."/>
            <person name="Foster-Nyarko E."/>
            <person name="Jarju S."/>
            <person name="Secka A."/>
            <person name="Antonio M."/>
            <person name="Oren A."/>
            <person name="Chaudhuri R.R."/>
            <person name="La Ragione R."/>
            <person name="Hildebrand F."/>
            <person name="Pallen M.J."/>
        </authorList>
    </citation>
    <scope>NUCLEOTIDE SEQUENCE</scope>
    <source>
        <strain evidence="1">18911</strain>
    </source>
</reference>
<dbReference type="EMBL" id="DVNF01000057">
    <property type="protein sequence ID" value="HIU60105.1"/>
    <property type="molecule type" value="Genomic_DNA"/>
</dbReference>
<comment type="caution">
    <text evidence="1">The sequence shown here is derived from an EMBL/GenBank/DDBJ whole genome shotgun (WGS) entry which is preliminary data.</text>
</comment>
<evidence type="ECO:0000313" key="2">
    <source>
        <dbReference type="Proteomes" id="UP000824094"/>
    </source>
</evidence>
<feature type="non-terminal residue" evidence="1">
    <location>
        <position position="226"/>
    </location>
</feature>
<evidence type="ECO:0008006" key="3">
    <source>
        <dbReference type="Google" id="ProtNLM"/>
    </source>
</evidence>
<dbReference type="Proteomes" id="UP000824094">
    <property type="component" value="Unassembled WGS sequence"/>
</dbReference>
<name>A0A9D1MH52_9FIRM</name>
<evidence type="ECO:0000313" key="1">
    <source>
        <dbReference type="EMBL" id="HIU60105.1"/>
    </source>
</evidence>
<sequence>MMKKISTFIVRNRKWFVILFAILLVGGIVGAFFVDTNFSDVAYLPDDSTVSIGLDKMYGAFGEGGNASSMVTNVSYQQAIDFKEQIVDTAGVKDVIWMDDLFFGIKIGDKAIIKDAVNPAGITQGEAIDYLLRALDEAGNNQVTTFINESLVPALGNIEGVTGAISLLPLITGEKDSLTYFLTVNMGADKAKAKGFLDRIVDNLISAVISAVTSGGLDVGSMELPS</sequence>
<organism evidence="1 2">
    <name type="scientific">Candidatus Stercoripulliclostridium merdigallinarum</name>
    <dbReference type="NCBI Taxonomy" id="2840951"/>
    <lineage>
        <taxon>Bacteria</taxon>
        <taxon>Bacillati</taxon>
        <taxon>Bacillota</taxon>
        <taxon>Clostridia</taxon>
        <taxon>Eubacteriales</taxon>
        <taxon>Candidatus Stercoripulliclostridium</taxon>
    </lineage>
</organism>
<protein>
    <recommendedName>
        <fullName evidence="3">MMPL family transporter</fullName>
    </recommendedName>
</protein>
<dbReference type="AlphaFoldDB" id="A0A9D1MH52"/>
<reference evidence="1" key="1">
    <citation type="submission" date="2020-10" db="EMBL/GenBank/DDBJ databases">
        <authorList>
            <person name="Gilroy R."/>
        </authorList>
    </citation>
    <scope>NUCLEOTIDE SEQUENCE</scope>
    <source>
        <strain evidence="1">18911</strain>
    </source>
</reference>
<gene>
    <name evidence="1" type="ORF">IAB05_01795</name>
</gene>
<proteinExistence type="predicted"/>
<accession>A0A9D1MH52</accession>